<gene>
    <name evidence="3" type="ORF">QBC47DRAFT_441366</name>
</gene>
<keyword evidence="4" id="KW-1185">Reference proteome</keyword>
<dbReference type="EMBL" id="MU839829">
    <property type="protein sequence ID" value="KAK1758589.1"/>
    <property type="molecule type" value="Genomic_DNA"/>
</dbReference>
<organism evidence="3 4">
    <name type="scientific">Echria macrotheca</name>
    <dbReference type="NCBI Taxonomy" id="438768"/>
    <lineage>
        <taxon>Eukaryota</taxon>
        <taxon>Fungi</taxon>
        <taxon>Dikarya</taxon>
        <taxon>Ascomycota</taxon>
        <taxon>Pezizomycotina</taxon>
        <taxon>Sordariomycetes</taxon>
        <taxon>Sordariomycetidae</taxon>
        <taxon>Sordariales</taxon>
        <taxon>Schizotheciaceae</taxon>
        <taxon>Echria</taxon>
    </lineage>
</organism>
<name>A0AAJ0BHW6_9PEZI</name>
<evidence type="ECO:0000313" key="4">
    <source>
        <dbReference type="Proteomes" id="UP001239445"/>
    </source>
</evidence>
<keyword evidence="2" id="KW-1133">Transmembrane helix</keyword>
<sequence length="257" mass="26613">MAPTRQTHGHGSDTTHTSPPHIDLPRTPHAYLQRHEHHPPQTQTQTQTLPAHEKIMRRDLHEGNTPRIAAIVVGSLLGLVIACAAAWVLWRRRVYYLEKKCSGGGSSSATTDPSPECGPECRGGGGSGGGISANGCDDSGGDGPGSCGTDSSRSGYLCVCGGGGCICGGGGGARCSRNDGYTHTHAENGGLLADGALLTPTYTMPVSPALFSPARSEVGLLTGRVHVLDGTVPDFGDATRTTTGQQRPDEPPPPYRA</sequence>
<evidence type="ECO:0000256" key="1">
    <source>
        <dbReference type="SAM" id="MobiDB-lite"/>
    </source>
</evidence>
<protein>
    <submittedName>
        <fullName evidence="3">Uncharacterized protein</fullName>
    </submittedName>
</protein>
<evidence type="ECO:0000256" key="2">
    <source>
        <dbReference type="SAM" id="Phobius"/>
    </source>
</evidence>
<proteinExistence type="predicted"/>
<feature type="region of interest" description="Disordered" evidence="1">
    <location>
        <begin position="1"/>
        <end position="26"/>
    </location>
</feature>
<comment type="caution">
    <text evidence="3">The sequence shown here is derived from an EMBL/GenBank/DDBJ whole genome shotgun (WGS) entry which is preliminary data.</text>
</comment>
<dbReference type="AlphaFoldDB" id="A0AAJ0BHW6"/>
<accession>A0AAJ0BHW6</accession>
<feature type="transmembrane region" description="Helical" evidence="2">
    <location>
        <begin position="68"/>
        <end position="90"/>
    </location>
</feature>
<reference evidence="3" key="1">
    <citation type="submission" date="2023-06" db="EMBL/GenBank/DDBJ databases">
        <title>Genome-scale phylogeny and comparative genomics of the fungal order Sordariales.</title>
        <authorList>
            <consortium name="Lawrence Berkeley National Laboratory"/>
            <person name="Hensen N."/>
            <person name="Bonometti L."/>
            <person name="Westerberg I."/>
            <person name="Brannstrom I.O."/>
            <person name="Guillou S."/>
            <person name="Cros-Aarteil S."/>
            <person name="Calhoun S."/>
            <person name="Haridas S."/>
            <person name="Kuo A."/>
            <person name="Mondo S."/>
            <person name="Pangilinan J."/>
            <person name="Riley R."/>
            <person name="Labutti K."/>
            <person name="Andreopoulos B."/>
            <person name="Lipzen A."/>
            <person name="Chen C."/>
            <person name="Yanf M."/>
            <person name="Daum C."/>
            <person name="Ng V."/>
            <person name="Clum A."/>
            <person name="Steindorff A."/>
            <person name="Ohm R."/>
            <person name="Martin F."/>
            <person name="Silar P."/>
            <person name="Natvig D."/>
            <person name="Lalanne C."/>
            <person name="Gautier V."/>
            <person name="Ament-Velasquez S.L."/>
            <person name="Kruys A."/>
            <person name="Hutchinson M.I."/>
            <person name="Powell A.J."/>
            <person name="Barry K."/>
            <person name="Miller A.N."/>
            <person name="Grigoriev I.V."/>
            <person name="Debuchy R."/>
            <person name="Gladieux P."/>
            <person name="Thoren M.H."/>
            <person name="Johannesson H."/>
        </authorList>
    </citation>
    <scope>NUCLEOTIDE SEQUENCE</scope>
    <source>
        <strain evidence="3">PSN4</strain>
    </source>
</reference>
<feature type="region of interest" description="Disordered" evidence="1">
    <location>
        <begin position="101"/>
        <end position="123"/>
    </location>
</feature>
<keyword evidence="2" id="KW-0812">Transmembrane</keyword>
<feature type="region of interest" description="Disordered" evidence="1">
    <location>
        <begin position="232"/>
        <end position="257"/>
    </location>
</feature>
<dbReference type="CDD" id="cd12087">
    <property type="entry name" value="TM_EGFR-like"/>
    <property type="match status" value="1"/>
</dbReference>
<dbReference type="Proteomes" id="UP001239445">
    <property type="component" value="Unassembled WGS sequence"/>
</dbReference>
<evidence type="ECO:0000313" key="3">
    <source>
        <dbReference type="EMBL" id="KAK1758589.1"/>
    </source>
</evidence>
<keyword evidence="2" id="KW-0472">Membrane</keyword>